<evidence type="ECO:0000256" key="4">
    <source>
        <dbReference type="ARBA" id="ARBA00022692"/>
    </source>
</evidence>
<keyword evidence="10" id="KW-1185">Reference proteome</keyword>
<dbReference type="RefSeq" id="WP_184213617.1">
    <property type="nucleotide sequence ID" value="NZ_JACHIP010000001.1"/>
</dbReference>
<evidence type="ECO:0000256" key="2">
    <source>
        <dbReference type="ARBA" id="ARBA00022448"/>
    </source>
</evidence>
<evidence type="ECO:0000256" key="5">
    <source>
        <dbReference type="ARBA" id="ARBA00023136"/>
    </source>
</evidence>
<dbReference type="Gene3D" id="2.40.170.20">
    <property type="entry name" value="TonB-dependent receptor, beta-barrel domain"/>
    <property type="match status" value="1"/>
</dbReference>
<keyword evidence="6" id="KW-0998">Cell outer membrane</keyword>
<keyword evidence="7" id="KW-0732">Signal</keyword>
<dbReference type="PANTHER" id="PTHR30069">
    <property type="entry name" value="TONB-DEPENDENT OUTER MEMBRANE RECEPTOR"/>
    <property type="match status" value="1"/>
</dbReference>
<dbReference type="InterPro" id="IPR057601">
    <property type="entry name" value="Oar-like_b-barrel"/>
</dbReference>
<evidence type="ECO:0000313" key="10">
    <source>
        <dbReference type="Proteomes" id="UP000540989"/>
    </source>
</evidence>
<keyword evidence="5" id="KW-0472">Membrane</keyword>
<keyword evidence="3" id="KW-1134">Transmembrane beta strand</keyword>
<dbReference type="GO" id="GO:0009279">
    <property type="term" value="C:cell outer membrane"/>
    <property type="evidence" value="ECO:0007669"/>
    <property type="project" value="UniProtKB-SubCell"/>
</dbReference>
<evidence type="ECO:0000313" key="9">
    <source>
        <dbReference type="EMBL" id="MBB5055882.1"/>
    </source>
</evidence>
<protein>
    <recommendedName>
        <fullName evidence="8">TonB-dependent transporter Oar-like beta-barrel domain-containing protein</fullName>
    </recommendedName>
</protein>
<dbReference type="Proteomes" id="UP000540989">
    <property type="component" value="Unassembled WGS sequence"/>
</dbReference>
<dbReference type="GO" id="GO:0015344">
    <property type="term" value="F:siderophore uptake transmembrane transporter activity"/>
    <property type="evidence" value="ECO:0007669"/>
    <property type="project" value="TreeGrafter"/>
</dbReference>
<feature type="chain" id="PRO_5031184598" description="TonB-dependent transporter Oar-like beta-barrel domain-containing protein" evidence="7">
    <location>
        <begin position="26"/>
        <end position="1128"/>
    </location>
</feature>
<comment type="caution">
    <text evidence="9">The sequence shown here is derived from an EMBL/GenBank/DDBJ whole genome shotgun (WGS) entry which is preliminary data.</text>
</comment>
<dbReference type="PANTHER" id="PTHR30069:SF46">
    <property type="entry name" value="OAR PROTEIN"/>
    <property type="match status" value="1"/>
</dbReference>
<evidence type="ECO:0000256" key="6">
    <source>
        <dbReference type="ARBA" id="ARBA00023237"/>
    </source>
</evidence>
<reference evidence="9 10" key="1">
    <citation type="submission" date="2020-08" db="EMBL/GenBank/DDBJ databases">
        <title>Genomic Encyclopedia of Type Strains, Phase IV (KMG-V): Genome sequencing to study the core and pangenomes of soil and plant-associated prokaryotes.</title>
        <authorList>
            <person name="Whitman W."/>
        </authorList>
    </citation>
    <scope>NUCLEOTIDE SEQUENCE [LARGE SCALE GENOMIC DNA]</scope>
    <source>
        <strain evidence="9 10">M8UP14</strain>
    </source>
</reference>
<name>A0A7W7Z9X9_9BACT</name>
<proteinExistence type="predicted"/>
<dbReference type="SUPFAM" id="SSF49464">
    <property type="entry name" value="Carboxypeptidase regulatory domain-like"/>
    <property type="match status" value="1"/>
</dbReference>
<evidence type="ECO:0000256" key="7">
    <source>
        <dbReference type="SAM" id="SignalP"/>
    </source>
</evidence>
<keyword evidence="4" id="KW-0812">Transmembrane</keyword>
<feature type="signal peptide" evidence="7">
    <location>
        <begin position="1"/>
        <end position="25"/>
    </location>
</feature>
<sequence length="1128" mass="120206">MKKLAVLLFRIFLLVLMPGLFPVDAADAFGQELVTHGWSGELRDGNGARIDGGTVRLLGGHGEIVATTSADGTFRFAGLAADKYTMVVVIAGVEHRYAGTLELSTESLPMVVTVAKSGEVKVASRPEESATATGGEKLSSQTVSAIPLNKRDFSQLLLLAAGTMTDSNGQTNFTQQFAINGQRGVEATFAMDGADTSDPEMGGAAFSNFNVDAVEEIRSSSGWMPAEIGRGAAGFTNVITRSGAGGFHGSVFEFLRNSALDARNYFDHPTLAEPGRIPPFRRNEFGFTNGGPIVIPHVYDGSGKTFYFGQYQGFRQVLGTSQVFPVPTAQERAGIDTTAYAGDTLTVTPDPKIAAVLARYPLPNNPTGTYGVYTFAGSSKVTTNANQFSLRLDQVLPKNQHVTARFNFNNLFGPTTNPDQTAIDPSFGIVYVDHQRNFAVTYTKTVSPKFDLESGISVTRTTPQFPTPNRTDPAIKFNDGRYEAFNSAGGSVAAAFGNLFQARQAFTWTTSKHVVKGGGEVRVNRDTTYFGTSPNGEYDFGGGGDTHPQYSPVEITSASHTHDIHVGDKLPDTLTALLTGSAYVYTTAVAPPFISGGSHIGPAAISRNGFAVYLQDTYKISPRIVLDYGLRYEIYTPIVERAHRTAGFLGPDGGTQYAVNPQPGYRTQKNGFAPRVQVDWRVTGSLHLHAGGGITTIPPNIWQDNFLTGAVPFVIYPHITATAAAPILYGFQITSAQLPTFYSTSGEDVFASGKTKTVAANTVLDVERYQKDLAALTPGAQFTPLNLAAISPKFGNGYLQTWTVGAEKQFGKMTADAAYVGTASAKLPRISSPNGYSGAGPAFAPYTQFDANGDAIGGYGTEQVIEATAHSSYHALQTSLSGPLPHGGPGVQISYTWSKALDDTSGVAGGIGGTGAVSNPLPQNPFDTHPEKGPSSFDVTHGFTASLAQDLQLEKVDMLQGINRKFTAGWELLSISTISSGSPFTVYSGVQQTDAGLAGVDRPNLIETPELSTARKVRFDYFGRGSGEVNNNGSFFSIPKGFGTLGRNSFRGPAYYDFDFSLIKDTPVGRRAAGGELFDVQFRSEFFNLFNIANLGLPANTINGGGFGEIGKTAGTSRQIQFSVKLLY</sequence>
<evidence type="ECO:0000256" key="1">
    <source>
        <dbReference type="ARBA" id="ARBA00004571"/>
    </source>
</evidence>
<dbReference type="GO" id="GO:0044718">
    <property type="term" value="P:siderophore transmembrane transport"/>
    <property type="evidence" value="ECO:0007669"/>
    <property type="project" value="TreeGrafter"/>
</dbReference>
<keyword evidence="2" id="KW-0813">Transport</keyword>
<dbReference type="EMBL" id="JACHIP010000001">
    <property type="protein sequence ID" value="MBB5055882.1"/>
    <property type="molecule type" value="Genomic_DNA"/>
</dbReference>
<feature type="domain" description="TonB-dependent transporter Oar-like beta-barrel" evidence="8">
    <location>
        <begin position="239"/>
        <end position="1121"/>
    </location>
</feature>
<evidence type="ECO:0000259" key="8">
    <source>
        <dbReference type="Pfam" id="PF25183"/>
    </source>
</evidence>
<dbReference type="Pfam" id="PF25183">
    <property type="entry name" value="OMP_b-brl_4"/>
    <property type="match status" value="1"/>
</dbReference>
<dbReference type="AlphaFoldDB" id="A0A7W7Z9X9"/>
<dbReference type="InterPro" id="IPR008969">
    <property type="entry name" value="CarboxyPept-like_regulatory"/>
</dbReference>
<evidence type="ECO:0000256" key="3">
    <source>
        <dbReference type="ARBA" id="ARBA00022452"/>
    </source>
</evidence>
<comment type="subcellular location">
    <subcellularLocation>
        <location evidence="1">Cell outer membrane</location>
        <topology evidence="1">Multi-pass membrane protein</topology>
    </subcellularLocation>
</comment>
<organism evidence="9 10">
    <name type="scientific">Granulicella aggregans</name>
    <dbReference type="NCBI Taxonomy" id="474949"/>
    <lineage>
        <taxon>Bacteria</taxon>
        <taxon>Pseudomonadati</taxon>
        <taxon>Acidobacteriota</taxon>
        <taxon>Terriglobia</taxon>
        <taxon>Terriglobales</taxon>
        <taxon>Acidobacteriaceae</taxon>
        <taxon>Granulicella</taxon>
    </lineage>
</organism>
<dbReference type="SUPFAM" id="SSF56935">
    <property type="entry name" value="Porins"/>
    <property type="match status" value="1"/>
</dbReference>
<accession>A0A7W7Z9X9</accession>
<dbReference type="InterPro" id="IPR039426">
    <property type="entry name" value="TonB-dep_rcpt-like"/>
</dbReference>
<gene>
    <name evidence="9" type="ORF">HDF16_000551</name>
</gene>
<dbReference type="InterPro" id="IPR036942">
    <property type="entry name" value="Beta-barrel_TonB_sf"/>
</dbReference>